<feature type="chain" id="PRO_5010332917" description="DUF2931 family protein" evidence="1">
    <location>
        <begin position="23"/>
        <end position="210"/>
    </location>
</feature>
<evidence type="ECO:0000256" key="1">
    <source>
        <dbReference type="SAM" id="SignalP"/>
    </source>
</evidence>
<keyword evidence="3" id="KW-1185">Reference proteome</keyword>
<sequence>MNNVWHVFLLVFFLSGCTSSSARDPDETWYLGFAAPAYMEAWLEDVQFKDVQGNVNFRAGGGVVSMASPAGNTGDPYGWKRVVGTGSGRYMFGYDLPDQIFVRWQSIAEPQVYKAIVKVTDEMRAAMRKPLDVECQFKPIRNRIGLHLAPGGIVRVVQGGTCIRATEVMRLQAEVVEEGPWRGKSSKYRSLSPAAKEYIEKYGIPYDSWK</sequence>
<name>A0A1H7NUE9_9GAMM</name>
<evidence type="ECO:0000313" key="3">
    <source>
        <dbReference type="Proteomes" id="UP000185766"/>
    </source>
</evidence>
<reference evidence="2 3" key="1">
    <citation type="submission" date="2016-10" db="EMBL/GenBank/DDBJ databases">
        <authorList>
            <person name="de Groot N.N."/>
        </authorList>
    </citation>
    <scope>NUCLEOTIDE SEQUENCE [LARGE SCALE GENOMIC DNA]</scope>
    <source>
        <strain evidence="2 3">JCM 19513</strain>
    </source>
</reference>
<organism evidence="2 3">
    <name type="scientific">Atopomonas hussainii</name>
    <dbReference type="NCBI Taxonomy" id="1429083"/>
    <lineage>
        <taxon>Bacteria</taxon>
        <taxon>Pseudomonadati</taxon>
        <taxon>Pseudomonadota</taxon>
        <taxon>Gammaproteobacteria</taxon>
        <taxon>Pseudomonadales</taxon>
        <taxon>Pseudomonadaceae</taxon>
        <taxon>Atopomonas</taxon>
    </lineage>
</organism>
<dbReference type="InterPro" id="IPR021326">
    <property type="entry name" value="DUF2931"/>
</dbReference>
<dbReference type="EMBL" id="FOAS01000010">
    <property type="protein sequence ID" value="SEL26949.1"/>
    <property type="molecule type" value="Genomic_DNA"/>
</dbReference>
<accession>A0A1H7NUE9</accession>
<dbReference type="AlphaFoldDB" id="A0A1H7NUE9"/>
<protein>
    <recommendedName>
        <fullName evidence="4">DUF2931 family protein</fullName>
    </recommendedName>
</protein>
<proteinExistence type="predicted"/>
<evidence type="ECO:0000313" key="2">
    <source>
        <dbReference type="EMBL" id="SEL26949.1"/>
    </source>
</evidence>
<dbReference type="RefSeq" id="WP_074868277.1">
    <property type="nucleotide sequence ID" value="NZ_FOAS01000010.1"/>
</dbReference>
<dbReference type="Pfam" id="PF11153">
    <property type="entry name" value="DUF2931"/>
    <property type="match status" value="1"/>
</dbReference>
<feature type="signal peptide" evidence="1">
    <location>
        <begin position="1"/>
        <end position="22"/>
    </location>
</feature>
<keyword evidence="1" id="KW-0732">Signal</keyword>
<dbReference type="Proteomes" id="UP000185766">
    <property type="component" value="Unassembled WGS sequence"/>
</dbReference>
<gene>
    <name evidence="2" type="ORF">SAMN05216214_11017</name>
</gene>
<evidence type="ECO:0008006" key="4">
    <source>
        <dbReference type="Google" id="ProtNLM"/>
    </source>
</evidence>